<comment type="caution">
    <text evidence="6">The sequence shown here is derived from an EMBL/GenBank/DDBJ whole genome shotgun (WGS) entry which is preliminary data.</text>
</comment>
<organism evidence="6 7">
    <name type="scientific">Botrytis paeoniae</name>
    <dbReference type="NCBI Taxonomy" id="278948"/>
    <lineage>
        <taxon>Eukaryota</taxon>
        <taxon>Fungi</taxon>
        <taxon>Dikarya</taxon>
        <taxon>Ascomycota</taxon>
        <taxon>Pezizomycotina</taxon>
        <taxon>Leotiomycetes</taxon>
        <taxon>Helotiales</taxon>
        <taxon>Sclerotiniaceae</taxon>
        <taxon>Botrytis</taxon>
    </lineage>
</organism>
<feature type="transmembrane region" description="Helical" evidence="5">
    <location>
        <begin position="250"/>
        <end position="270"/>
    </location>
</feature>
<evidence type="ECO:0000256" key="5">
    <source>
        <dbReference type="SAM" id="Phobius"/>
    </source>
</evidence>
<feature type="transmembrane region" description="Helical" evidence="5">
    <location>
        <begin position="130"/>
        <end position="151"/>
    </location>
</feature>
<name>A0A4Z1FKA1_9HELO</name>
<sequence length="304" mass="33791">MPESLNCTSISPECPVEATIYGYTPSLDFNAFFLAFFTLAAIYHLAASIRYKTYFFGIDITIGCLGEVTGYIGRILLHNNAWSDIGFEIQISCLIFSPSFVVASVYITLQHIVQTFGTGKSRIPARFYTWVFITFDILSLLLQAIGGGIAASAGENQKTRDLGTNLMIAGIVWQVFTLIVFAALVIDYVLRTRKSWDRVPEETRIMAAKKPFKLFCVGISVAFVTIFARCVYRIAEMVQGWANPIMRDEAGFVVMEGFMIVIAVSFLAIFHPGWCFPEISKGAHTNGESVEKARLRSESESESV</sequence>
<gene>
    <name evidence="6" type="ORF">BPAE_0093g00380</name>
</gene>
<evidence type="ECO:0000256" key="4">
    <source>
        <dbReference type="ARBA" id="ARBA00023136"/>
    </source>
</evidence>
<dbReference type="AlphaFoldDB" id="A0A4Z1FKA1"/>
<feature type="transmembrane region" description="Helical" evidence="5">
    <location>
        <begin position="54"/>
        <end position="77"/>
    </location>
</feature>
<feature type="transmembrane region" description="Helical" evidence="5">
    <location>
        <begin position="89"/>
        <end position="109"/>
    </location>
</feature>
<feature type="transmembrane region" description="Helical" evidence="5">
    <location>
        <begin position="211"/>
        <end position="235"/>
    </location>
</feature>
<dbReference type="InterPro" id="IPR007568">
    <property type="entry name" value="RTA1"/>
</dbReference>
<keyword evidence="3 5" id="KW-1133">Transmembrane helix</keyword>
<dbReference type="PANTHER" id="PTHR31465">
    <property type="entry name" value="PROTEIN RTA1-RELATED"/>
    <property type="match status" value="1"/>
</dbReference>
<feature type="transmembrane region" description="Helical" evidence="5">
    <location>
        <begin position="171"/>
        <end position="190"/>
    </location>
</feature>
<feature type="transmembrane region" description="Helical" evidence="5">
    <location>
        <begin position="29"/>
        <end position="47"/>
    </location>
</feature>
<keyword evidence="2 5" id="KW-0812">Transmembrane</keyword>
<evidence type="ECO:0000313" key="7">
    <source>
        <dbReference type="Proteomes" id="UP000297910"/>
    </source>
</evidence>
<dbReference type="GO" id="GO:0000324">
    <property type="term" value="C:fungal-type vacuole"/>
    <property type="evidence" value="ECO:0007669"/>
    <property type="project" value="TreeGrafter"/>
</dbReference>
<dbReference type="EMBL" id="PQXI01000093">
    <property type="protein sequence ID" value="TGO24875.1"/>
    <property type="molecule type" value="Genomic_DNA"/>
</dbReference>
<reference evidence="6 7" key="1">
    <citation type="submission" date="2017-12" db="EMBL/GenBank/DDBJ databases">
        <title>Comparative genomics of Botrytis spp.</title>
        <authorList>
            <person name="Valero-Jimenez C.A."/>
            <person name="Tapia P."/>
            <person name="Veloso J."/>
            <person name="Silva-Moreno E."/>
            <person name="Staats M."/>
            <person name="Valdes J.H."/>
            <person name="Van Kan J.A.L."/>
        </authorList>
    </citation>
    <scope>NUCLEOTIDE SEQUENCE [LARGE SCALE GENOMIC DNA]</scope>
    <source>
        <strain evidence="6 7">Bp0003</strain>
    </source>
</reference>
<dbReference type="PANTHER" id="PTHR31465:SF8">
    <property type="entry name" value="DOMAIN PROTEIN, PUTATIVE (AFU_ORTHOLOGUE AFUA_6G14140)-RELATED"/>
    <property type="match status" value="1"/>
</dbReference>
<accession>A0A4Z1FKA1</accession>
<evidence type="ECO:0000256" key="1">
    <source>
        <dbReference type="ARBA" id="ARBA00004141"/>
    </source>
</evidence>
<dbReference type="Pfam" id="PF04479">
    <property type="entry name" value="RTA1"/>
    <property type="match status" value="1"/>
</dbReference>
<protein>
    <submittedName>
        <fullName evidence="6">Uncharacterized protein</fullName>
    </submittedName>
</protein>
<dbReference type="GO" id="GO:0005886">
    <property type="term" value="C:plasma membrane"/>
    <property type="evidence" value="ECO:0007669"/>
    <property type="project" value="TreeGrafter"/>
</dbReference>
<keyword evidence="7" id="KW-1185">Reference proteome</keyword>
<evidence type="ECO:0000256" key="3">
    <source>
        <dbReference type="ARBA" id="ARBA00022989"/>
    </source>
</evidence>
<proteinExistence type="predicted"/>
<comment type="subcellular location">
    <subcellularLocation>
        <location evidence="1">Membrane</location>
        <topology evidence="1">Multi-pass membrane protein</topology>
    </subcellularLocation>
</comment>
<keyword evidence="4 5" id="KW-0472">Membrane</keyword>
<evidence type="ECO:0000313" key="6">
    <source>
        <dbReference type="EMBL" id="TGO24875.1"/>
    </source>
</evidence>
<dbReference type="Proteomes" id="UP000297910">
    <property type="component" value="Unassembled WGS sequence"/>
</dbReference>
<evidence type="ECO:0000256" key="2">
    <source>
        <dbReference type="ARBA" id="ARBA00022692"/>
    </source>
</evidence>